<dbReference type="EMBL" id="JAACFV010000284">
    <property type="protein sequence ID" value="KAF7502254.1"/>
    <property type="molecule type" value="Genomic_DNA"/>
</dbReference>
<feature type="compositionally biased region" description="Acidic residues" evidence="12">
    <location>
        <begin position="58"/>
        <end position="68"/>
    </location>
</feature>
<dbReference type="InterPro" id="IPR009292">
    <property type="entry name" value="RRP36"/>
</dbReference>
<dbReference type="GO" id="GO:0030686">
    <property type="term" value="C:90S preribosome"/>
    <property type="evidence" value="ECO:0007669"/>
    <property type="project" value="TreeGrafter"/>
</dbReference>
<comment type="caution">
    <text evidence="13">The sequence shown here is derived from an EMBL/GenBank/DDBJ whole genome shotgun (WGS) entry which is preliminary data.</text>
</comment>
<accession>A0A8H7DWS9</accession>
<dbReference type="PANTHER" id="PTHR21738">
    <property type="entry name" value="RIBOSOMAL RNA PROCESSING PROTEIN 36 HOMOLOG"/>
    <property type="match status" value="1"/>
</dbReference>
<evidence type="ECO:0000256" key="8">
    <source>
        <dbReference type="ARBA" id="ARBA00023242"/>
    </source>
</evidence>
<comment type="subcellular location">
    <subcellularLocation>
        <location evidence="1 11">Nucleus</location>
        <location evidence="1 11">Nucleolus</location>
    </subcellularLocation>
</comment>
<evidence type="ECO:0000256" key="1">
    <source>
        <dbReference type="ARBA" id="ARBA00004604"/>
    </source>
</evidence>
<feature type="region of interest" description="Disordered" evidence="12">
    <location>
        <begin position="312"/>
        <end position="354"/>
    </location>
</feature>
<dbReference type="PANTHER" id="PTHR21738:SF0">
    <property type="entry name" value="RIBOSOMAL RNA PROCESSING PROTEIN 36 HOMOLOG"/>
    <property type="match status" value="1"/>
</dbReference>
<dbReference type="Pfam" id="PF06102">
    <property type="entry name" value="RRP36"/>
    <property type="match status" value="1"/>
</dbReference>
<comment type="subunit">
    <text evidence="3 11">Associates with 90S and pre-40S pre-ribosomal particles.</text>
</comment>
<dbReference type="Proteomes" id="UP000606974">
    <property type="component" value="Unassembled WGS sequence"/>
</dbReference>
<dbReference type="OrthoDB" id="448446at2759"/>
<evidence type="ECO:0000256" key="12">
    <source>
        <dbReference type="SAM" id="MobiDB-lite"/>
    </source>
</evidence>
<feature type="compositionally biased region" description="Basic and acidic residues" evidence="12">
    <location>
        <begin position="312"/>
        <end position="325"/>
    </location>
</feature>
<dbReference type="GO" id="GO:0000462">
    <property type="term" value="P:maturation of SSU-rRNA from tricistronic rRNA transcript (SSU-rRNA, 5.8S rRNA, LSU-rRNA)"/>
    <property type="evidence" value="ECO:0007669"/>
    <property type="project" value="TreeGrafter"/>
</dbReference>
<organism evidence="13 14">
    <name type="scientific">Endocarpon pusillum</name>
    <dbReference type="NCBI Taxonomy" id="364733"/>
    <lineage>
        <taxon>Eukaryota</taxon>
        <taxon>Fungi</taxon>
        <taxon>Dikarya</taxon>
        <taxon>Ascomycota</taxon>
        <taxon>Pezizomycotina</taxon>
        <taxon>Eurotiomycetes</taxon>
        <taxon>Chaetothyriomycetidae</taxon>
        <taxon>Verrucariales</taxon>
        <taxon>Verrucariaceae</taxon>
        <taxon>Endocarpon</taxon>
    </lineage>
</organism>
<name>A0A8H7DWS9_9EURO</name>
<keyword evidence="5 11" id="KW-0690">Ribosome biogenesis</keyword>
<evidence type="ECO:0000256" key="7">
    <source>
        <dbReference type="ARBA" id="ARBA00023054"/>
    </source>
</evidence>
<evidence type="ECO:0000256" key="11">
    <source>
        <dbReference type="RuleBase" id="RU368027"/>
    </source>
</evidence>
<feature type="region of interest" description="Disordered" evidence="12">
    <location>
        <begin position="210"/>
        <end position="274"/>
    </location>
</feature>
<keyword evidence="6 11" id="KW-0698">rRNA processing</keyword>
<evidence type="ECO:0000256" key="6">
    <source>
        <dbReference type="ARBA" id="ARBA00022552"/>
    </source>
</evidence>
<evidence type="ECO:0000256" key="4">
    <source>
        <dbReference type="ARBA" id="ARBA00016695"/>
    </source>
</evidence>
<evidence type="ECO:0000313" key="14">
    <source>
        <dbReference type="Proteomes" id="UP000606974"/>
    </source>
</evidence>
<dbReference type="AlphaFoldDB" id="A0A8H7DWS9"/>
<comment type="similarity">
    <text evidence="2 11">Belongs to the RRP36 family.</text>
</comment>
<keyword evidence="9 11" id="KW-0687">Ribonucleoprotein</keyword>
<comment type="function">
    <text evidence="10 11">Component of the 90S pre-ribosome involved in the maturation of rRNAs. Required for early cleavages of the pre-RNAs in the 40S ribosomal subunit maturation pathway.</text>
</comment>
<keyword evidence="8 11" id="KW-0539">Nucleus</keyword>
<protein>
    <recommendedName>
        <fullName evidence="4 11">rRNA biogenesis protein RRP36</fullName>
    </recommendedName>
</protein>
<evidence type="ECO:0000256" key="9">
    <source>
        <dbReference type="ARBA" id="ARBA00023274"/>
    </source>
</evidence>
<keyword evidence="7" id="KW-0175">Coiled coil</keyword>
<keyword evidence="14" id="KW-1185">Reference proteome</keyword>
<feature type="region of interest" description="Disordered" evidence="12">
    <location>
        <begin position="1"/>
        <end position="191"/>
    </location>
</feature>
<evidence type="ECO:0000256" key="10">
    <source>
        <dbReference type="ARBA" id="ARBA00025053"/>
    </source>
</evidence>
<evidence type="ECO:0000256" key="2">
    <source>
        <dbReference type="ARBA" id="ARBA00009418"/>
    </source>
</evidence>
<gene>
    <name evidence="13" type="ORF">GJ744_006289</name>
</gene>
<proteinExistence type="inferred from homology"/>
<evidence type="ECO:0000256" key="3">
    <source>
        <dbReference type="ARBA" id="ARBA00011167"/>
    </source>
</evidence>
<feature type="compositionally biased region" description="Basic and acidic residues" evidence="12">
    <location>
        <begin position="333"/>
        <end position="354"/>
    </location>
</feature>
<sequence length="354" mass="39899">MSRERLLKRTVRARRNEEAEYGSSLSENEDQDVAQGHTSDSEESSNDTATTVSKEDPDISDDEEEEETVSSLKDISFGALAKAQAKAQESLAPPPLRPGKRKHTTDTEPDASNSAPKEEGTPTASRPTKFFKPSHHRTSKHAPQTLSTRHAVPRKRSIIEPSAGLKWRDPRFDPTNLRPSTTSRAAESERADKNYSFLLSYRQSELQTLQAQLKAAQNPLPPSSRKKRKKGTTSAAAPAPPPPASDPETIASLKRQIMSLTSKLANSEAKTREREILRAHRAKEREAIREGRKTQPYYLKKGEVRKEIAKEKFEGLGRRAKEKKEERRRKREKGREGRGLPRVRRERDVATSQR</sequence>
<evidence type="ECO:0000256" key="5">
    <source>
        <dbReference type="ARBA" id="ARBA00022517"/>
    </source>
</evidence>
<evidence type="ECO:0000313" key="13">
    <source>
        <dbReference type="EMBL" id="KAF7502254.1"/>
    </source>
</evidence>
<reference evidence="13" key="1">
    <citation type="submission" date="2020-02" db="EMBL/GenBank/DDBJ databases">
        <authorList>
            <person name="Palmer J.M."/>
        </authorList>
    </citation>
    <scope>NUCLEOTIDE SEQUENCE</scope>
    <source>
        <strain evidence="13">EPUS1.4</strain>
        <tissue evidence="13">Thallus</tissue>
    </source>
</reference>
<dbReference type="GO" id="GO:0005730">
    <property type="term" value="C:nucleolus"/>
    <property type="evidence" value="ECO:0007669"/>
    <property type="project" value="UniProtKB-SubCell"/>
</dbReference>